<dbReference type="AlphaFoldDB" id="A0A915IND3"/>
<organism evidence="1 2">
    <name type="scientific">Romanomermis culicivorax</name>
    <name type="common">Nematode worm</name>
    <dbReference type="NCBI Taxonomy" id="13658"/>
    <lineage>
        <taxon>Eukaryota</taxon>
        <taxon>Metazoa</taxon>
        <taxon>Ecdysozoa</taxon>
        <taxon>Nematoda</taxon>
        <taxon>Enoplea</taxon>
        <taxon>Dorylaimia</taxon>
        <taxon>Mermithida</taxon>
        <taxon>Mermithoidea</taxon>
        <taxon>Mermithidae</taxon>
        <taxon>Romanomermis</taxon>
    </lineage>
</organism>
<dbReference type="Proteomes" id="UP000887565">
    <property type="component" value="Unplaced"/>
</dbReference>
<proteinExistence type="predicted"/>
<evidence type="ECO:0000313" key="2">
    <source>
        <dbReference type="WBParaSite" id="nRc.2.0.1.t15703-RA"/>
    </source>
</evidence>
<reference evidence="2" key="1">
    <citation type="submission" date="2022-11" db="UniProtKB">
        <authorList>
            <consortium name="WormBaseParasite"/>
        </authorList>
    </citation>
    <scope>IDENTIFICATION</scope>
</reference>
<sequence>MAHAQPDVDGAVASYVQQTGGQITDESQAGRDLLENYGLLAQRQNADLVRLTNSDPQYLFSH</sequence>
<protein>
    <submittedName>
        <fullName evidence="2">Uncharacterized protein</fullName>
    </submittedName>
</protein>
<name>A0A915IND3_ROMCU</name>
<dbReference type="WBParaSite" id="nRc.2.0.1.t15703-RA">
    <property type="protein sequence ID" value="nRc.2.0.1.t15703-RA"/>
    <property type="gene ID" value="nRc.2.0.1.g15703"/>
</dbReference>
<keyword evidence="1" id="KW-1185">Reference proteome</keyword>
<accession>A0A915IND3</accession>
<evidence type="ECO:0000313" key="1">
    <source>
        <dbReference type="Proteomes" id="UP000887565"/>
    </source>
</evidence>